<evidence type="ECO:0000313" key="11">
    <source>
        <dbReference type="Proteomes" id="UP001201985"/>
    </source>
</evidence>
<feature type="transmembrane region" description="Helical" evidence="8">
    <location>
        <begin position="272"/>
        <end position="291"/>
    </location>
</feature>
<comment type="caution">
    <text evidence="10">The sequence shown here is derived from an EMBL/GenBank/DDBJ whole genome shotgun (WGS) entry which is preliminary data.</text>
</comment>
<feature type="transmembrane region" description="Helical" evidence="8">
    <location>
        <begin position="402"/>
        <end position="421"/>
    </location>
</feature>
<evidence type="ECO:0000313" key="10">
    <source>
        <dbReference type="EMBL" id="MCI0754414.1"/>
    </source>
</evidence>
<keyword evidence="5" id="KW-0560">Oxidoreductase</keyword>
<evidence type="ECO:0000256" key="1">
    <source>
        <dbReference type="ARBA" id="ARBA00004651"/>
    </source>
</evidence>
<feature type="transmembrane region" description="Helical" evidence="8">
    <location>
        <begin position="12"/>
        <end position="30"/>
    </location>
</feature>
<dbReference type="PRINTS" id="PR01437">
    <property type="entry name" value="NUOXDRDTASE4"/>
</dbReference>
<sequence>MNEALAMLVPTLPGLLVALPVIGGVALGAIPSLRLAAWLNIALAAAGFALALALAALPFGVNGLLHIDALNLPLLLLGALVGLTTACFSAAHLPAEGFTPLTGRASHAAFQIFLGAHHLALLAENLGLAWVAIETATLASVSMVALHRGRAAIEAARKFLIMAGLGIALALFGTIVLALATQPLLGGEASLSLGVLRGVAAQADGRLLSLAFAFLLVGYGTQAGLAPLHSWLPDAQAEGPVAMSAVLSGLLLNAALHAILRAKTVVGLNPASLSPGALLLGLGLVSLLLASMSLWRRRDARRFLAWSSIGHVGLAAIGFGLGGAASVAAMLHLLGHSLVKTAIVFAVGRAGRRDLAGLAGLATARPILGWSLVTAMLALAGLPPFSLFASEFLLLQQGVTRLPWLSLPLALGLLLTALAVLRQVHAIALGLAAPSAGTNLPPGPAVLPPHLVPWMATVPVYLHLLLALLLGLALPSALYAVLAEAGRIAG</sequence>
<dbReference type="InterPro" id="IPR001750">
    <property type="entry name" value="ND/Mrp_TM"/>
</dbReference>
<feature type="domain" description="NADH:quinone oxidoreductase/Mrp antiporter transmembrane" evidence="9">
    <location>
        <begin position="123"/>
        <end position="407"/>
    </location>
</feature>
<evidence type="ECO:0000256" key="3">
    <source>
        <dbReference type="ARBA" id="ARBA00022692"/>
    </source>
</evidence>
<name>A0ABS9W545_9PROT</name>
<keyword evidence="11" id="KW-1185">Reference proteome</keyword>
<dbReference type="EMBL" id="JALBUU010000004">
    <property type="protein sequence ID" value="MCI0754414.1"/>
    <property type="molecule type" value="Genomic_DNA"/>
</dbReference>
<feature type="transmembrane region" description="Helical" evidence="8">
    <location>
        <begin position="205"/>
        <end position="228"/>
    </location>
</feature>
<evidence type="ECO:0000256" key="7">
    <source>
        <dbReference type="RuleBase" id="RU000320"/>
    </source>
</evidence>
<evidence type="ECO:0000256" key="5">
    <source>
        <dbReference type="ARBA" id="ARBA00023002"/>
    </source>
</evidence>
<evidence type="ECO:0000256" key="6">
    <source>
        <dbReference type="ARBA" id="ARBA00023136"/>
    </source>
</evidence>
<comment type="subcellular location">
    <subcellularLocation>
        <location evidence="1">Cell membrane</location>
        <topology evidence="1">Multi-pass membrane protein</topology>
    </subcellularLocation>
    <subcellularLocation>
        <location evidence="7">Membrane</location>
        <topology evidence="7">Multi-pass membrane protein</topology>
    </subcellularLocation>
</comment>
<keyword evidence="6 8" id="KW-0472">Membrane</keyword>
<proteinExistence type="predicted"/>
<organism evidence="10 11">
    <name type="scientific">Teichococcus vastitatis</name>
    <dbReference type="NCBI Taxonomy" id="2307076"/>
    <lineage>
        <taxon>Bacteria</taxon>
        <taxon>Pseudomonadati</taxon>
        <taxon>Pseudomonadota</taxon>
        <taxon>Alphaproteobacteria</taxon>
        <taxon>Acetobacterales</taxon>
        <taxon>Roseomonadaceae</taxon>
        <taxon>Roseomonas</taxon>
    </lineage>
</organism>
<dbReference type="RefSeq" id="WP_241792951.1">
    <property type="nucleotide sequence ID" value="NZ_JALBUU010000004.1"/>
</dbReference>
<feature type="transmembrane region" description="Helical" evidence="8">
    <location>
        <begin position="303"/>
        <end position="331"/>
    </location>
</feature>
<feature type="transmembrane region" description="Helical" evidence="8">
    <location>
        <begin position="72"/>
        <end position="93"/>
    </location>
</feature>
<dbReference type="PANTHER" id="PTHR42682">
    <property type="entry name" value="HYDROGENASE-4 COMPONENT F"/>
    <property type="match status" value="1"/>
</dbReference>
<feature type="transmembrane region" description="Helical" evidence="8">
    <location>
        <begin position="159"/>
        <end position="185"/>
    </location>
</feature>
<protein>
    <submittedName>
        <fullName evidence="10">Hydrogenase 4 subunit F</fullName>
    </submittedName>
</protein>
<dbReference type="InterPro" id="IPR003918">
    <property type="entry name" value="NADH_UbQ_OxRdtase"/>
</dbReference>
<dbReference type="Pfam" id="PF00361">
    <property type="entry name" value="Proton_antipo_M"/>
    <property type="match status" value="1"/>
</dbReference>
<dbReference type="Proteomes" id="UP001201985">
    <property type="component" value="Unassembled WGS sequence"/>
</dbReference>
<accession>A0ABS9W545</accession>
<evidence type="ECO:0000256" key="4">
    <source>
        <dbReference type="ARBA" id="ARBA00022989"/>
    </source>
</evidence>
<evidence type="ECO:0000256" key="2">
    <source>
        <dbReference type="ARBA" id="ARBA00022475"/>
    </source>
</evidence>
<keyword evidence="4 8" id="KW-1133">Transmembrane helix</keyword>
<keyword evidence="2" id="KW-1003">Cell membrane</keyword>
<feature type="transmembrane region" description="Helical" evidence="8">
    <location>
        <begin position="240"/>
        <end position="260"/>
    </location>
</feature>
<feature type="transmembrane region" description="Helical" evidence="8">
    <location>
        <begin position="460"/>
        <end position="482"/>
    </location>
</feature>
<evidence type="ECO:0000259" key="9">
    <source>
        <dbReference type="Pfam" id="PF00361"/>
    </source>
</evidence>
<dbReference type="PANTHER" id="PTHR42682:SF5">
    <property type="entry name" value="HYDROGENASE-4 COMPONENT F"/>
    <property type="match status" value="1"/>
</dbReference>
<gene>
    <name evidence="10" type="ORF">MON41_11675</name>
</gene>
<keyword evidence="3 7" id="KW-0812">Transmembrane</keyword>
<feature type="transmembrane region" description="Helical" evidence="8">
    <location>
        <begin position="367"/>
        <end position="390"/>
    </location>
</feature>
<dbReference type="InterPro" id="IPR052175">
    <property type="entry name" value="ComplexI-like_HydComp"/>
</dbReference>
<feature type="transmembrane region" description="Helical" evidence="8">
    <location>
        <begin position="128"/>
        <end position="147"/>
    </location>
</feature>
<feature type="transmembrane region" description="Helical" evidence="8">
    <location>
        <begin position="37"/>
        <end position="60"/>
    </location>
</feature>
<reference evidence="10 11" key="1">
    <citation type="submission" date="2022-03" db="EMBL/GenBank/DDBJ databases">
        <title>Complete genome analysis of Roseomonas KG 17.1 : a prolific producer of plant growth promoters.</title>
        <authorList>
            <person name="Saadouli I."/>
            <person name="Najjari A."/>
            <person name="Mosbah A."/>
            <person name="Ouzari H.I."/>
        </authorList>
    </citation>
    <scope>NUCLEOTIDE SEQUENCE [LARGE SCALE GENOMIC DNA]</scope>
    <source>
        <strain evidence="10 11">KG17-1</strain>
    </source>
</reference>
<evidence type="ECO:0000256" key="8">
    <source>
        <dbReference type="SAM" id="Phobius"/>
    </source>
</evidence>